<reference evidence="2" key="1">
    <citation type="submission" date="2019-12" db="EMBL/GenBank/DDBJ databases">
        <title>Genome sequencing and annotation of Brassica cretica.</title>
        <authorList>
            <person name="Studholme D.J."/>
            <person name="Sarris P.F."/>
        </authorList>
    </citation>
    <scope>NUCLEOTIDE SEQUENCE</scope>
    <source>
        <strain evidence="2">PFS-001/15</strain>
        <tissue evidence="2">Leaf</tissue>
    </source>
</reference>
<dbReference type="Pfam" id="PF13456">
    <property type="entry name" value="RVT_3"/>
    <property type="match status" value="1"/>
</dbReference>
<dbReference type="Proteomes" id="UP000712281">
    <property type="component" value="Unassembled WGS sequence"/>
</dbReference>
<dbReference type="AlphaFoldDB" id="A0A8S9G8H9"/>
<dbReference type="EMBL" id="QGKW02002005">
    <property type="protein sequence ID" value="KAF2541534.1"/>
    <property type="molecule type" value="Genomic_DNA"/>
</dbReference>
<dbReference type="InterPro" id="IPR052929">
    <property type="entry name" value="RNase_H-like_EbsB-rel"/>
</dbReference>
<name>A0A8S9G8H9_BRACR</name>
<sequence length="202" mass="22274">MRIILSLRNKAFTAREISLKSIKDTKEWNDAQPNNKNAAPLGLDLNRSHYRATCPPPTFQPGSLVCKVDAAWDANSGRCGIGGIFTGEAARPLPTVAESFIHVSSALMTEAIAVHRAVSLAVYSNVQSLVVLFDFLSLINLLKTRGYQFELFGIMFDIYHFISLFDVISFHFISRNFNSEADSVAKSVFAMYVTNSASGVFP</sequence>
<gene>
    <name evidence="2" type="ORF">F2Q68_00033159</name>
</gene>
<proteinExistence type="predicted"/>
<evidence type="ECO:0000313" key="2">
    <source>
        <dbReference type="EMBL" id="KAF2541534.1"/>
    </source>
</evidence>
<dbReference type="PANTHER" id="PTHR47074">
    <property type="entry name" value="BNAC02G40300D PROTEIN"/>
    <property type="match status" value="1"/>
</dbReference>
<dbReference type="PANTHER" id="PTHR47074:SF49">
    <property type="entry name" value="POLYNUCLEOTIDYL TRANSFERASE, RIBONUCLEASE H-LIKE SUPERFAMILY PROTEIN"/>
    <property type="match status" value="1"/>
</dbReference>
<feature type="domain" description="RNase H type-1" evidence="1">
    <location>
        <begin position="68"/>
        <end position="187"/>
    </location>
</feature>
<dbReference type="SUPFAM" id="SSF53098">
    <property type="entry name" value="Ribonuclease H-like"/>
    <property type="match status" value="1"/>
</dbReference>
<organism evidence="2 3">
    <name type="scientific">Brassica cretica</name>
    <name type="common">Mustard</name>
    <dbReference type="NCBI Taxonomy" id="69181"/>
    <lineage>
        <taxon>Eukaryota</taxon>
        <taxon>Viridiplantae</taxon>
        <taxon>Streptophyta</taxon>
        <taxon>Embryophyta</taxon>
        <taxon>Tracheophyta</taxon>
        <taxon>Spermatophyta</taxon>
        <taxon>Magnoliopsida</taxon>
        <taxon>eudicotyledons</taxon>
        <taxon>Gunneridae</taxon>
        <taxon>Pentapetalae</taxon>
        <taxon>rosids</taxon>
        <taxon>malvids</taxon>
        <taxon>Brassicales</taxon>
        <taxon>Brassicaceae</taxon>
        <taxon>Brassiceae</taxon>
        <taxon>Brassica</taxon>
    </lineage>
</organism>
<dbReference type="GO" id="GO:0003676">
    <property type="term" value="F:nucleic acid binding"/>
    <property type="evidence" value="ECO:0007669"/>
    <property type="project" value="InterPro"/>
</dbReference>
<dbReference type="GO" id="GO:0004523">
    <property type="term" value="F:RNA-DNA hybrid ribonuclease activity"/>
    <property type="evidence" value="ECO:0007669"/>
    <property type="project" value="InterPro"/>
</dbReference>
<dbReference type="InterPro" id="IPR012337">
    <property type="entry name" value="RNaseH-like_sf"/>
</dbReference>
<dbReference type="Gene3D" id="3.30.420.10">
    <property type="entry name" value="Ribonuclease H-like superfamily/Ribonuclease H"/>
    <property type="match status" value="1"/>
</dbReference>
<comment type="caution">
    <text evidence="2">The sequence shown here is derived from an EMBL/GenBank/DDBJ whole genome shotgun (WGS) entry which is preliminary data.</text>
</comment>
<dbReference type="InterPro" id="IPR044730">
    <property type="entry name" value="RNase_H-like_dom_plant"/>
</dbReference>
<protein>
    <recommendedName>
        <fullName evidence="1">RNase H type-1 domain-containing protein</fullName>
    </recommendedName>
</protein>
<dbReference type="CDD" id="cd06222">
    <property type="entry name" value="RNase_H_like"/>
    <property type="match status" value="1"/>
</dbReference>
<evidence type="ECO:0000259" key="1">
    <source>
        <dbReference type="Pfam" id="PF13456"/>
    </source>
</evidence>
<dbReference type="InterPro" id="IPR036397">
    <property type="entry name" value="RNaseH_sf"/>
</dbReference>
<dbReference type="InterPro" id="IPR002156">
    <property type="entry name" value="RNaseH_domain"/>
</dbReference>
<accession>A0A8S9G8H9</accession>
<evidence type="ECO:0000313" key="3">
    <source>
        <dbReference type="Proteomes" id="UP000712281"/>
    </source>
</evidence>